<dbReference type="Pfam" id="PF07859">
    <property type="entry name" value="Abhydrolase_3"/>
    <property type="match status" value="1"/>
</dbReference>
<organism evidence="6 7">
    <name type="scientific">Microvirga puerhi</name>
    <dbReference type="NCBI Taxonomy" id="2876078"/>
    <lineage>
        <taxon>Bacteria</taxon>
        <taxon>Pseudomonadati</taxon>
        <taxon>Pseudomonadota</taxon>
        <taxon>Alphaproteobacteria</taxon>
        <taxon>Hyphomicrobiales</taxon>
        <taxon>Methylobacteriaceae</taxon>
        <taxon>Microvirga</taxon>
    </lineage>
</organism>
<protein>
    <submittedName>
        <fullName evidence="6">Alpha/beta hydrolase</fullName>
    </submittedName>
</protein>
<dbReference type="PROSITE" id="PS01173">
    <property type="entry name" value="LIPASE_GDXG_HIS"/>
    <property type="match status" value="1"/>
</dbReference>
<evidence type="ECO:0000313" key="7">
    <source>
        <dbReference type="Proteomes" id="UP000704176"/>
    </source>
</evidence>
<dbReference type="Gene3D" id="3.40.50.1820">
    <property type="entry name" value="alpha/beta hydrolase"/>
    <property type="match status" value="1"/>
</dbReference>
<dbReference type="InterPro" id="IPR029058">
    <property type="entry name" value="AB_hydrolase_fold"/>
</dbReference>
<gene>
    <name evidence="6" type="ORF">K9B37_19260</name>
</gene>
<dbReference type="EMBL" id="JAIRBM010000018">
    <property type="protein sequence ID" value="MBZ6078400.1"/>
    <property type="molecule type" value="Genomic_DNA"/>
</dbReference>
<dbReference type="SUPFAM" id="SSF53474">
    <property type="entry name" value="alpha/beta-Hydrolases"/>
    <property type="match status" value="1"/>
</dbReference>
<reference evidence="6 7" key="1">
    <citation type="submission" date="2021-09" db="EMBL/GenBank/DDBJ databases">
        <title>The complete genome sequence of a new microorganism.</title>
        <authorList>
            <person name="Zi Z."/>
        </authorList>
    </citation>
    <scope>NUCLEOTIDE SEQUENCE [LARGE SCALE GENOMIC DNA]</scope>
    <source>
        <strain evidence="6 7">WGZ8</strain>
    </source>
</reference>
<dbReference type="InterPro" id="IPR033140">
    <property type="entry name" value="Lipase_GDXG_put_SER_AS"/>
</dbReference>
<dbReference type="InterPro" id="IPR013094">
    <property type="entry name" value="AB_hydrolase_3"/>
</dbReference>
<keyword evidence="7" id="KW-1185">Reference proteome</keyword>
<keyword evidence="2 6" id="KW-0378">Hydrolase</keyword>
<dbReference type="GO" id="GO:0016787">
    <property type="term" value="F:hydrolase activity"/>
    <property type="evidence" value="ECO:0007669"/>
    <property type="project" value="UniProtKB-KW"/>
</dbReference>
<comment type="caution">
    <text evidence="6">The sequence shown here is derived from an EMBL/GenBank/DDBJ whole genome shotgun (WGS) entry which is preliminary data.</text>
</comment>
<dbReference type="PROSITE" id="PS01174">
    <property type="entry name" value="LIPASE_GDXG_SER"/>
    <property type="match status" value="1"/>
</dbReference>
<accession>A0ABS7VTI2</accession>
<evidence type="ECO:0000313" key="6">
    <source>
        <dbReference type="EMBL" id="MBZ6078400.1"/>
    </source>
</evidence>
<evidence type="ECO:0000256" key="3">
    <source>
        <dbReference type="PROSITE-ProRule" id="PRU10038"/>
    </source>
</evidence>
<evidence type="ECO:0000256" key="4">
    <source>
        <dbReference type="SAM" id="MobiDB-lite"/>
    </source>
</evidence>
<evidence type="ECO:0000259" key="5">
    <source>
        <dbReference type="Pfam" id="PF07859"/>
    </source>
</evidence>
<dbReference type="RefSeq" id="WP_224315153.1">
    <property type="nucleotide sequence ID" value="NZ_JAIRBM010000018.1"/>
</dbReference>
<proteinExistence type="inferred from homology"/>
<feature type="region of interest" description="Disordered" evidence="4">
    <location>
        <begin position="325"/>
        <end position="346"/>
    </location>
</feature>
<evidence type="ECO:0000256" key="2">
    <source>
        <dbReference type="ARBA" id="ARBA00022801"/>
    </source>
</evidence>
<name>A0ABS7VTI2_9HYPH</name>
<evidence type="ECO:0000256" key="1">
    <source>
        <dbReference type="ARBA" id="ARBA00010515"/>
    </source>
</evidence>
<comment type="similarity">
    <text evidence="1">Belongs to the 'GDXG' lipolytic enzyme family.</text>
</comment>
<dbReference type="Proteomes" id="UP000704176">
    <property type="component" value="Unassembled WGS sequence"/>
</dbReference>
<feature type="domain" description="Alpha/beta hydrolase fold-3" evidence="5">
    <location>
        <begin position="93"/>
        <end position="301"/>
    </location>
</feature>
<dbReference type="InterPro" id="IPR002168">
    <property type="entry name" value="Lipase_GDXG_HIS_AS"/>
</dbReference>
<feature type="active site" evidence="3">
    <location>
        <position position="171"/>
    </location>
</feature>
<sequence length="346" mass="36883">MRDEPNDLPNALTPEMIALMERMAQEDGPQPDPTLLPASEGRIAAARGNLRWNIDLPAMAAVRELHVSADPGLHSAECRVRVLVPEGYSAGALLFVHGGGFAFCSPETHERCARVLAIESGMAVVVPDYRLAPEHAYPAGLNDVIACLRALQSHPSTFGLEPGPLLISGDSAGANLALAAMIHEHRLGRRLPVGGILFYGVYSADHTSPSHARFADGPGLTTGKMSRYWDWYVPHPTRRLDPLAAPLQAGDQELQALPPLWLMAAGIDPLLSDTIVLGQRLHALGRQDPVTIVPGVVHGFLQMTVSLHAARKALAEAGAAARRLAQTNSSNGGNDEEAHEEIAGSL</sequence>
<dbReference type="PANTHER" id="PTHR23025:SF3">
    <property type="entry name" value="HORMONE-SENSITIVE LIPASE"/>
    <property type="match status" value="1"/>
</dbReference>
<dbReference type="PANTHER" id="PTHR23025">
    <property type="entry name" value="TRIACYLGLYCEROL LIPASE"/>
    <property type="match status" value="1"/>
</dbReference>